<dbReference type="Proteomes" id="UP001362999">
    <property type="component" value="Unassembled WGS sequence"/>
</dbReference>
<reference evidence="1 2" key="1">
    <citation type="journal article" date="2024" name="J Genomics">
        <title>Draft genome sequencing and assembly of Favolaschia claudopus CIRM-BRFM 2984 isolated from oak limbs.</title>
        <authorList>
            <person name="Navarro D."/>
            <person name="Drula E."/>
            <person name="Chaduli D."/>
            <person name="Cazenave R."/>
            <person name="Ahrendt S."/>
            <person name="Wang J."/>
            <person name="Lipzen A."/>
            <person name="Daum C."/>
            <person name="Barry K."/>
            <person name="Grigoriev I.V."/>
            <person name="Favel A."/>
            <person name="Rosso M.N."/>
            <person name="Martin F."/>
        </authorList>
    </citation>
    <scope>NUCLEOTIDE SEQUENCE [LARGE SCALE GENOMIC DNA]</scope>
    <source>
        <strain evidence="1 2">CIRM-BRFM 2984</strain>
    </source>
</reference>
<evidence type="ECO:0008006" key="3">
    <source>
        <dbReference type="Google" id="ProtNLM"/>
    </source>
</evidence>
<name>A0AAW0DVG4_9AGAR</name>
<protein>
    <recommendedName>
        <fullName evidence="3">Anaphase-promoting complex subunit 1</fullName>
    </recommendedName>
</protein>
<gene>
    <name evidence="1" type="ORF">R3P38DRAFT_2760800</name>
</gene>
<sequence length="408" mass="44812">MSGHRGTYSFTQIFNPSITAAPPHAIQALGRLGKHELLRIGEGRGREALIAYTAQAMVHGVGIIAPGDLQANYRPRQKWEECIAQDKGMLDQLGNQLGLLSADYYNVPLSCIVLSLIYAIADFGEHNDKAVEWLIPLLAPAMCIQKHLNLKPFHDSCPVSGRSAVKQILDILATAQPIPGASALSPYSAPSGPPVMLPTSFVRSSLQVMYPQSLHPPPAIPAHDSLLGSLIPPDTGNSAGITLTSFSFRRAGRTWEAKANSDGLDVQTQACGMYTDAGEEHPQGIVNDKLRHRHLRMDDIVSEEEQYPRSEERIATIWLISEKECYVHTERLRLRRVSLVSYTGSTLRVGKMRVYRQSAPTEELLLERLCPCVDDEVVASASLGLMQSGETDQENTGELLQEVGIRMK</sequence>
<dbReference type="AlphaFoldDB" id="A0AAW0DVG4"/>
<organism evidence="1 2">
    <name type="scientific">Favolaschia claudopus</name>
    <dbReference type="NCBI Taxonomy" id="2862362"/>
    <lineage>
        <taxon>Eukaryota</taxon>
        <taxon>Fungi</taxon>
        <taxon>Dikarya</taxon>
        <taxon>Basidiomycota</taxon>
        <taxon>Agaricomycotina</taxon>
        <taxon>Agaricomycetes</taxon>
        <taxon>Agaricomycetidae</taxon>
        <taxon>Agaricales</taxon>
        <taxon>Marasmiineae</taxon>
        <taxon>Mycenaceae</taxon>
        <taxon>Favolaschia</taxon>
    </lineage>
</organism>
<evidence type="ECO:0000313" key="1">
    <source>
        <dbReference type="EMBL" id="KAK7055625.1"/>
    </source>
</evidence>
<keyword evidence="2" id="KW-1185">Reference proteome</keyword>
<proteinExistence type="predicted"/>
<evidence type="ECO:0000313" key="2">
    <source>
        <dbReference type="Proteomes" id="UP001362999"/>
    </source>
</evidence>
<dbReference type="EMBL" id="JAWWNJ010000005">
    <property type="protein sequence ID" value="KAK7055625.1"/>
    <property type="molecule type" value="Genomic_DNA"/>
</dbReference>
<accession>A0AAW0DVG4</accession>
<comment type="caution">
    <text evidence="1">The sequence shown here is derived from an EMBL/GenBank/DDBJ whole genome shotgun (WGS) entry which is preliminary data.</text>
</comment>